<dbReference type="AlphaFoldDB" id="A0A939PCL7"/>
<feature type="domain" description="Mammalian cell entry C-terminal" evidence="3">
    <location>
        <begin position="119"/>
        <end position="294"/>
    </location>
</feature>
<dbReference type="PROSITE" id="PS51257">
    <property type="entry name" value="PROKAR_LIPOPROTEIN"/>
    <property type="match status" value="1"/>
</dbReference>
<evidence type="ECO:0000259" key="3">
    <source>
        <dbReference type="Pfam" id="PF11887"/>
    </source>
</evidence>
<dbReference type="InterPro" id="IPR003399">
    <property type="entry name" value="Mce/MlaD"/>
</dbReference>
<feature type="chain" id="PRO_5037796812" evidence="1">
    <location>
        <begin position="24"/>
        <end position="353"/>
    </location>
</feature>
<evidence type="ECO:0000259" key="2">
    <source>
        <dbReference type="Pfam" id="PF02470"/>
    </source>
</evidence>
<dbReference type="InterPro" id="IPR052336">
    <property type="entry name" value="MlaD_Phospholipid_Transporter"/>
</dbReference>
<dbReference type="PANTHER" id="PTHR33371">
    <property type="entry name" value="INTERMEMBRANE PHOSPHOLIPID TRANSPORT SYSTEM BINDING PROTEIN MLAD-RELATED"/>
    <property type="match status" value="1"/>
</dbReference>
<dbReference type="Proteomes" id="UP000669179">
    <property type="component" value="Unassembled WGS sequence"/>
</dbReference>
<reference evidence="4" key="1">
    <citation type="submission" date="2021-03" db="EMBL/GenBank/DDBJ databases">
        <authorList>
            <person name="Kanchanasin P."/>
            <person name="Saeng-In P."/>
            <person name="Phongsopitanun W."/>
            <person name="Yuki M."/>
            <person name="Kudo T."/>
            <person name="Ohkuma M."/>
            <person name="Tanasupawat S."/>
        </authorList>
    </citation>
    <scope>NUCLEOTIDE SEQUENCE</scope>
    <source>
        <strain evidence="4">GKU 128</strain>
    </source>
</reference>
<dbReference type="Pfam" id="PF11887">
    <property type="entry name" value="Mce4_CUP1"/>
    <property type="match status" value="1"/>
</dbReference>
<dbReference type="EMBL" id="JAGEOJ010000004">
    <property type="protein sequence ID" value="MBO2447588.1"/>
    <property type="molecule type" value="Genomic_DNA"/>
</dbReference>
<protein>
    <submittedName>
        <fullName evidence="4">MCE family protein</fullName>
    </submittedName>
</protein>
<evidence type="ECO:0000256" key="1">
    <source>
        <dbReference type="SAM" id="SignalP"/>
    </source>
</evidence>
<dbReference type="InterPro" id="IPR005693">
    <property type="entry name" value="Mce"/>
</dbReference>
<keyword evidence="1" id="KW-0732">Signal</keyword>
<feature type="domain" description="Mce/MlaD" evidence="2">
    <location>
        <begin position="37"/>
        <end position="111"/>
    </location>
</feature>
<accession>A0A939PCL7</accession>
<proteinExistence type="predicted"/>
<evidence type="ECO:0000313" key="5">
    <source>
        <dbReference type="Proteomes" id="UP000669179"/>
    </source>
</evidence>
<name>A0A939PCL7_9ACTN</name>
<dbReference type="RefSeq" id="WP_208255228.1">
    <property type="nucleotide sequence ID" value="NZ_JAGEOJ010000004.1"/>
</dbReference>
<dbReference type="InterPro" id="IPR024516">
    <property type="entry name" value="Mce_C"/>
</dbReference>
<dbReference type="NCBIfam" id="TIGR00996">
    <property type="entry name" value="Mtu_fam_mce"/>
    <property type="match status" value="1"/>
</dbReference>
<keyword evidence="5" id="KW-1185">Reference proteome</keyword>
<organism evidence="4 5">
    <name type="scientific">Actinomadura barringtoniae</name>
    <dbReference type="NCBI Taxonomy" id="1427535"/>
    <lineage>
        <taxon>Bacteria</taxon>
        <taxon>Bacillati</taxon>
        <taxon>Actinomycetota</taxon>
        <taxon>Actinomycetes</taxon>
        <taxon>Streptosporangiales</taxon>
        <taxon>Thermomonosporaceae</taxon>
        <taxon>Actinomadura</taxon>
    </lineage>
</organism>
<dbReference type="Pfam" id="PF02470">
    <property type="entry name" value="MlaD"/>
    <property type="match status" value="1"/>
</dbReference>
<gene>
    <name evidence="4" type="ORF">J4573_10860</name>
</gene>
<sequence>MRAPRPTVLRRAAASVLALSVVAATGGCSVVGTGPSTYRMTAYFAKTPSLYPKARVQVMGANVGTVESIRPENGHVRVEISVRRDVPVPADVHAEIAAIDALGERNVILSPPWRPGMAKAAAGTRIPQERTDLPVEVDDALAAFTKLTRSVDPGQLRKLTKGGADALNGNGADINRTLEATAGLTHDLAGQDQRIVSLATNLRTFAAGLNRKDRDLGGTIDDIAEAGRLLTQERARLQNFLSGMIAMIRKSGVLITAYQETLPSAAADISNIVMSLKANSGSLNQTIGALSRFTKVVISGWDRKNHVAVLRVVLNATVRAWLQPLFDAMGWGRVPCIPDNPALANCPKTRGSK</sequence>
<comment type="caution">
    <text evidence="4">The sequence shown here is derived from an EMBL/GenBank/DDBJ whole genome shotgun (WGS) entry which is preliminary data.</text>
</comment>
<evidence type="ECO:0000313" key="4">
    <source>
        <dbReference type="EMBL" id="MBO2447588.1"/>
    </source>
</evidence>
<dbReference type="PANTHER" id="PTHR33371:SF4">
    <property type="entry name" value="INTERMEMBRANE PHOSPHOLIPID TRANSPORT SYSTEM BINDING PROTEIN MLAD"/>
    <property type="match status" value="1"/>
</dbReference>
<dbReference type="GO" id="GO:0005576">
    <property type="term" value="C:extracellular region"/>
    <property type="evidence" value="ECO:0007669"/>
    <property type="project" value="TreeGrafter"/>
</dbReference>
<feature type="signal peptide" evidence="1">
    <location>
        <begin position="1"/>
        <end position="23"/>
    </location>
</feature>